<reference evidence="2" key="2">
    <citation type="submission" date="2020-05" db="UniProtKB">
        <authorList>
            <consortium name="EnsemblMetazoa"/>
        </authorList>
    </citation>
    <scope>IDENTIFICATION</scope>
</reference>
<dbReference type="EMBL" id="KE525346">
    <property type="protein sequence ID" value="KFB49498.1"/>
    <property type="molecule type" value="Genomic_DNA"/>
</dbReference>
<evidence type="ECO:0000313" key="3">
    <source>
        <dbReference type="Proteomes" id="UP000030765"/>
    </source>
</evidence>
<dbReference type="VEuPathDB" id="VectorBase:ASIC017700"/>
<sequence>MARCKKVRQQHDDLHCRRKQKKRQCKAFVQLVRIGGDRAAYLHHPLAMPLPEDFTVRRVLDDPPLCAVRFGLLRELVVCRRRIDIARRTIDAGERWRPLFSAGRSERSKSLPQGWWKVPTDSPWRCIEVMLRSEGNAVQRRAR</sequence>
<organism evidence="1">
    <name type="scientific">Anopheles sinensis</name>
    <name type="common">Mosquito</name>
    <dbReference type="NCBI Taxonomy" id="74873"/>
    <lineage>
        <taxon>Eukaryota</taxon>
        <taxon>Metazoa</taxon>
        <taxon>Ecdysozoa</taxon>
        <taxon>Arthropoda</taxon>
        <taxon>Hexapoda</taxon>
        <taxon>Insecta</taxon>
        <taxon>Pterygota</taxon>
        <taxon>Neoptera</taxon>
        <taxon>Endopterygota</taxon>
        <taxon>Diptera</taxon>
        <taxon>Nematocera</taxon>
        <taxon>Culicoidea</taxon>
        <taxon>Culicidae</taxon>
        <taxon>Anophelinae</taxon>
        <taxon>Anopheles</taxon>
    </lineage>
</organism>
<gene>
    <name evidence="1" type="ORF">ZHAS_00017700</name>
</gene>
<reference evidence="1 3" key="1">
    <citation type="journal article" date="2014" name="BMC Genomics">
        <title>Genome sequence of Anopheles sinensis provides insight into genetics basis of mosquito competence for malaria parasites.</title>
        <authorList>
            <person name="Zhou D."/>
            <person name="Zhang D."/>
            <person name="Ding G."/>
            <person name="Shi L."/>
            <person name="Hou Q."/>
            <person name="Ye Y."/>
            <person name="Xu Y."/>
            <person name="Zhou H."/>
            <person name="Xiong C."/>
            <person name="Li S."/>
            <person name="Yu J."/>
            <person name="Hong S."/>
            <person name="Yu X."/>
            <person name="Zou P."/>
            <person name="Chen C."/>
            <person name="Chang X."/>
            <person name="Wang W."/>
            <person name="Lv Y."/>
            <person name="Sun Y."/>
            <person name="Ma L."/>
            <person name="Shen B."/>
            <person name="Zhu C."/>
        </authorList>
    </citation>
    <scope>NUCLEOTIDE SEQUENCE [LARGE SCALE GENOMIC DNA]</scope>
</reference>
<proteinExistence type="predicted"/>
<keyword evidence="3" id="KW-1185">Reference proteome</keyword>
<evidence type="ECO:0000313" key="2">
    <source>
        <dbReference type="EnsemblMetazoa" id="ASIC017700-PA"/>
    </source>
</evidence>
<accession>A0A084WH04</accession>
<dbReference type="EMBL" id="ATLV01023777">
    <property type="status" value="NOT_ANNOTATED_CDS"/>
    <property type="molecule type" value="Genomic_DNA"/>
</dbReference>
<protein>
    <submittedName>
        <fullName evidence="1 2">DNA mismatch repair protein mutS</fullName>
    </submittedName>
</protein>
<dbReference type="AlphaFoldDB" id="A0A084WH04"/>
<evidence type="ECO:0000313" key="1">
    <source>
        <dbReference type="EMBL" id="KFB49498.1"/>
    </source>
</evidence>
<dbReference type="Proteomes" id="UP000030765">
    <property type="component" value="Unassembled WGS sequence"/>
</dbReference>
<dbReference type="EnsemblMetazoa" id="ASIC017700-RA">
    <property type="protein sequence ID" value="ASIC017700-PA"/>
    <property type="gene ID" value="ASIC017700"/>
</dbReference>
<name>A0A084WH04_ANOSI</name>